<evidence type="ECO:0000313" key="2">
    <source>
        <dbReference type="EMBL" id="GAA5226379.1"/>
    </source>
</evidence>
<reference evidence="2" key="3">
    <citation type="submission" date="2023-12" db="EMBL/GenBank/DDBJ databases">
        <authorList>
            <person name="Sun Q."/>
            <person name="Inoue M."/>
        </authorList>
    </citation>
    <scope>NUCLEOTIDE SEQUENCE</scope>
    <source>
        <strain evidence="2">JCM 18952</strain>
    </source>
</reference>
<dbReference type="RefSeq" id="WP_345466654.1">
    <property type="nucleotide sequence ID" value="NZ_BAABLK010000017.1"/>
</dbReference>
<reference evidence="3" key="2">
    <citation type="journal article" date="2019" name="Int. J. Syst. Evol. Microbiol.">
        <title>The Global Catalogue of Microorganisms (GCM) 10K type strain sequencing project: providing services to taxonomists for standard genome sequencing and annotation.</title>
        <authorList>
            <consortium name="The Broad Institute Genomics Platform"/>
            <consortium name="The Broad Institute Genome Sequencing Center for Infectious Disease"/>
            <person name="Wu L."/>
            <person name="Ma J."/>
        </authorList>
    </citation>
    <scope>NUCLEOTIDE SEQUENCE [LARGE SCALE GENOMIC DNA]</scope>
    <source>
        <strain evidence="3">JCM 18952</strain>
    </source>
</reference>
<evidence type="ECO:0000313" key="3">
    <source>
        <dbReference type="Proteomes" id="UP001501257"/>
    </source>
</evidence>
<sequence>MGSTLTAAPGTWGPIGVALAYQWSADGTAIKDATRSTFDLDPNLAGKAITVAVTGTKAGYTTATKASKATAQVALRQFTTPPVPTISGTVTVGSTLTAIPGNWGPVDVLFQYQWYRDGTYLPSATDPTYQLTAADLGKRISVLVEGSKAGYDHYPMTSADTAKVGSTIKRVTPAAPTSVAATGRYTVPSSEGVFYQVNGISKAAGTYASGYTKMNIIALTKPGYTLSGTTSWVLDLSKKPVAATAPSINYTDKSITLPRTTGVDYSIDGVLKAAGTHKVTTYATVTAKASAPNYTVAAKTWKYDLRTAVTPTKPVFSASANTVKIPAKTGVTYYVNNVLKKAGTHKYTGSGTITTKASSGSYKLTGTTSWKFDNRNAVTPTKPVFSASANTVKIPAKTGVTYYVNNVLKKTGTHKYTGAVTVTTKVSNGSYKLAGIQKWTARL</sequence>
<comment type="caution">
    <text evidence="2">The sequence shown here is derived from an EMBL/GenBank/DDBJ whole genome shotgun (WGS) entry which is preliminary data.</text>
</comment>
<dbReference type="Proteomes" id="UP001501257">
    <property type="component" value="Unassembled WGS sequence"/>
</dbReference>
<protein>
    <recommendedName>
        <fullName evidence="4">MBG domain-containing protein</fullName>
    </recommendedName>
</protein>
<proteinExistence type="predicted"/>
<gene>
    <name evidence="1" type="ORF">GCM10025778_08930</name>
    <name evidence="2" type="ORF">GCM10025778_09100</name>
</gene>
<name>A0ABP9THH2_9MICC</name>
<organism evidence="2 3">
    <name type="scientific">Paeniglutamicibacter antarcticus</name>
    <dbReference type="NCBI Taxonomy" id="494023"/>
    <lineage>
        <taxon>Bacteria</taxon>
        <taxon>Bacillati</taxon>
        <taxon>Actinomycetota</taxon>
        <taxon>Actinomycetes</taxon>
        <taxon>Micrococcales</taxon>
        <taxon>Micrococcaceae</taxon>
        <taxon>Paeniglutamicibacter</taxon>
    </lineage>
</organism>
<accession>A0ABP9THH2</accession>
<dbReference type="EMBL" id="BAABLK010000017">
    <property type="protein sequence ID" value="GAA5226362.1"/>
    <property type="molecule type" value="Genomic_DNA"/>
</dbReference>
<evidence type="ECO:0000313" key="1">
    <source>
        <dbReference type="EMBL" id="GAA5226362.1"/>
    </source>
</evidence>
<keyword evidence="3" id="KW-1185">Reference proteome</keyword>
<evidence type="ECO:0008006" key="4">
    <source>
        <dbReference type="Google" id="ProtNLM"/>
    </source>
</evidence>
<dbReference type="EMBL" id="BAABLK010000018">
    <property type="protein sequence ID" value="GAA5226379.1"/>
    <property type="molecule type" value="Genomic_DNA"/>
</dbReference>
<dbReference type="Gene3D" id="2.60.40.2700">
    <property type="match status" value="2"/>
</dbReference>
<reference evidence="2" key="1">
    <citation type="journal article" date="2014" name="Int. J. Syst. Evol. Microbiol.">
        <title>Complete genome of a new Firmicutes species belonging to the dominant human colonic microbiota ('Ruminococcus bicirculans') reveals two chromosomes and a selective capacity to utilize plant glucans.</title>
        <authorList>
            <consortium name="NISC Comparative Sequencing Program"/>
            <person name="Wegmann U."/>
            <person name="Louis P."/>
            <person name="Goesmann A."/>
            <person name="Henrissat B."/>
            <person name="Duncan S.H."/>
            <person name="Flint H.J."/>
        </authorList>
    </citation>
    <scope>NUCLEOTIDE SEQUENCE</scope>
    <source>
        <strain evidence="2">JCM 18952</strain>
    </source>
</reference>